<organism evidence="1 2">
    <name type="scientific">Xenotaenia resolanae</name>
    <dbReference type="NCBI Taxonomy" id="208358"/>
    <lineage>
        <taxon>Eukaryota</taxon>
        <taxon>Metazoa</taxon>
        <taxon>Chordata</taxon>
        <taxon>Craniata</taxon>
        <taxon>Vertebrata</taxon>
        <taxon>Euteleostomi</taxon>
        <taxon>Actinopterygii</taxon>
        <taxon>Neopterygii</taxon>
        <taxon>Teleostei</taxon>
        <taxon>Neoteleostei</taxon>
        <taxon>Acanthomorphata</taxon>
        <taxon>Ovalentaria</taxon>
        <taxon>Atherinomorphae</taxon>
        <taxon>Cyprinodontiformes</taxon>
        <taxon>Goodeidae</taxon>
        <taxon>Xenotaenia</taxon>
    </lineage>
</organism>
<dbReference type="EMBL" id="JAHRIM010092165">
    <property type="protein sequence ID" value="MEQ2277661.1"/>
    <property type="molecule type" value="Genomic_DNA"/>
</dbReference>
<protein>
    <submittedName>
        <fullName evidence="1">Uncharacterized protein</fullName>
    </submittedName>
</protein>
<comment type="caution">
    <text evidence="1">The sequence shown here is derived from an EMBL/GenBank/DDBJ whole genome shotgun (WGS) entry which is preliminary data.</text>
</comment>
<reference evidence="1 2" key="1">
    <citation type="submission" date="2021-06" db="EMBL/GenBank/DDBJ databases">
        <authorList>
            <person name="Palmer J.M."/>
        </authorList>
    </citation>
    <scope>NUCLEOTIDE SEQUENCE [LARGE SCALE GENOMIC DNA]</scope>
    <source>
        <strain evidence="1 2">XR_2019</strain>
        <tissue evidence="1">Muscle</tissue>
    </source>
</reference>
<name>A0ABV0X6X9_9TELE</name>
<proteinExistence type="predicted"/>
<dbReference type="Proteomes" id="UP001444071">
    <property type="component" value="Unassembled WGS sequence"/>
</dbReference>
<gene>
    <name evidence="1" type="ORF">XENORESO_005978</name>
</gene>
<evidence type="ECO:0000313" key="1">
    <source>
        <dbReference type="EMBL" id="MEQ2277661.1"/>
    </source>
</evidence>
<evidence type="ECO:0000313" key="2">
    <source>
        <dbReference type="Proteomes" id="UP001444071"/>
    </source>
</evidence>
<keyword evidence="2" id="KW-1185">Reference proteome</keyword>
<accession>A0ABV0X6X9</accession>
<sequence length="143" mass="15975">MQNVAWHRFAEISRYISEKVIARVAAYVAAKPECTVPFSITGAFTDVQVTHAMGTNTPPYHHRCWPSNFADNILDSPFPSWPGGHNVHDFQKQFEMWTCQTTAHFSTSSQSISDEFGPREAGGIFNCTSCFQLTCGTFQTGVF</sequence>